<dbReference type="EMBL" id="OBDR01000002">
    <property type="protein sequence ID" value="SNY03615.1"/>
    <property type="molecule type" value="Genomic_DNA"/>
</dbReference>
<dbReference type="RefSeq" id="WP_096711704.1">
    <property type="nucleotide sequence ID" value="NZ_OBDR01000002.1"/>
</dbReference>
<organism evidence="3 5">
    <name type="scientific">Methanohalophilus euhalobius</name>
    <dbReference type="NCBI Taxonomy" id="51203"/>
    <lineage>
        <taxon>Archaea</taxon>
        <taxon>Methanobacteriati</taxon>
        <taxon>Methanobacteriota</taxon>
        <taxon>Stenosarchaea group</taxon>
        <taxon>Methanomicrobia</taxon>
        <taxon>Methanosarcinales</taxon>
        <taxon>Methanosarcinaceae</taxon>
        <taxon>Methanohalophilus</taxon>
    </lineage>
</organism>
<proteinExistence type="inferred from homology"/>
<dbReference type="Gene3D" id="3.10.490.10">
    <property type="entry name" value="Gamma-glutamyl cyclotransferase-like"/>
    <property type="match status" value="1"/>
</dbReference>
<dbReference type="InterPro" id="IPR039126">
    <property type="entry name" value="GGACT"/>
</dbReference>
<dbReference type="GO" id="GO:0061929">
    <property type="term" value="F:gamma-glutamylaminecyclotransferase activity"/>
    <property type="evidence" value="ECO:0007669"/>
    <property type="project" value="InterPro"/>
</dbReference>
<dbReference type="InterPro" id="IPR036568">
    <property type="entry name" value="GGCT-like_sf"/>
</dbReference>
<sequence>MDIFVYGTLKKGFSNNHIIRDSVFIGKDITADQYCMFDLGSFPAVVNNGNCCNIKGEVYFDRNMLNSLDILEGKFFTRKKVKLESNREAWMYFLDNSACNTSNYPLVPDGAWNK</sequence>
<dbReference type="PANTHER" id="PTHR12510">
    <property type="entry name" value="TROPONIN C-AKIN-1 PROTEIN"/>
    <property type="match status" value="1"/>
</dbReference>
<dbReference type="SUPFAM" id="SSF110857">
    <property type="entry name" value="Gamma-glutamyl cyclotransferase-like"/>
    <property type="match status" value="1"/>
</dbReference>
<dbReference type="GO" id="GO:0016740">
    <property type="term" value="F:transferase activity"/>
    <property type="evidence" value="ECO:0007669"/>
    <property type="project" value="UniProtKB-KW"/>
</dbReference>
<gene>
    <name evidence="4" type="ORF">C7960_2061</name>
    <name evidence="3" type="ORF">SAMN06295989_102100</name>
</gene>
<dbReference type="GO" id="GO:0005829">
    <property type="term" value="C:cytosol"/>
    <property type="evidence" value="ECO:0007669"/>
    <property type="project" value="TreeGrafter"/>
</dbReference>
<evidence type="ECO:0000259" key="2">
    <source>
        <dbReference type="Pfam" id="PF06094"/>
    </source>
</evidence>
<evidence type="ECO:0000313" key="5">
    <source>
        <dbReference type="Proteomes" id="UP000217726"/>
    </source>
</evidence>
<dbReference type="PANTHER" id="PTHR12510:SF4">
    <property type="entry name" value="GAMMA-GLUTAMYLAMINECYCLOTRANSFERASE"/>
    <property type="match status" value="1"/>
</dbReference>
<feature type="domain" description="Gamma-glutamylcyclotransferase AIG2-like" evidence="2">
    <location>
        <begin position="3"/>
        <end position="113"/>
    </location>
</feature>
<dbReference type="EMBL" id="SMMS01000001">
    <property type="protein sequence ID" value="TCL12786.1"/>
    <property type="molecule type" value="Genomic_DNA"/>
</dbReference>
<keyword evidence="3" id="KW-0808">Transferase</keyword>
<reference evidence="5" key="2">
    <citation type="submission" date="2017-09" db="EMBL/GenBank/DDBJ databases">
        <authorList>
            <person name="Varghese N."/>
            <person name="Submissions S."/>
        </authorList>
    </citation>
    <scope>NUCLEOTIDE SEQUENCE [LARGE SCALE GENOMIC DNA]</scope>
    <source>
        <strain evidence="5">WG-1MB</strain>
    </source>
</reference>
<evidence type="ECO:0000313" key="4">
    <source>
        <dbReference type="EMBL" id="TCL12786.1"/>
    </source>
</evidence>
<dbReference type="Proteomes" id="UP000217726">
    <property type="component" value="Unassembled WGS sequence"/>
</dbReference>
<evidence type="ECO:0000313" key="6">
    <source>
        <dbReference type="Proteomes" id="UP000295404"/>
    </source>
</evidence>
<accession>A0A285EX38</accession>
<evidence type="ECO:0000256" key="1">
    <source>
        <dbReference type="ARBA" id="ARBA00008861"/>
    </source>
</evidence>
<comment type="similarity">
    <text evidence="1">Belongs to the gamma-glutamylcyclotransferase family.</text>
</comment>
<evidence type="ECO:0000313" key="3">
    <source>
        <dbReference type="EMBL" id="SNY03615.1"/>
    </source>
</evidence>
<dbReference type="AlphaFoldDB" id="A0A285EX38"/>
<dbReference type="Pfam" id="PF06094">
    <property type="entry name" value="GGACT"/>
    <property type="match status" value="1"/>
</dbReference>
<dbReference type="InterPro" id="IPR009288">
    <property type="entry name" value="AIG2-like_dom"/>
</dbReference>
<reference evidence="3" key="1">
    <citation type="submission" date="2017-09" db="EMBL/GenBank/DDBJ databases">
        <authorList>
            <person name="Ehlers B."/>
            <person name="Leendertz F.H."/>
        </authorList>
    </citation>
    <scope>NUCLEOTIDE SEQUENCE [LARGE SCALE GENOMIC DNA]</scope>
    <source>
        <strain evidence="3">WG-1MB</strain>
    </source>
</reference>
<dbReference type="CDD" id="cd06661">
    <property type="entry name" value="GGCT_like"/>
    <property type="match status" value="1"/>
</dbReference>
<protein>
    <submittedName>
        <fullName evidence="4">Gamma-glutamylcyclotransferase (GGCT)/AIG2-like uncharacterized protein YtfP</fullName>
    </submittedName>
    <submittedName>
        <fullName evidence="3">Uncharacterized conserved protein YtfP, gamma-glutamylcyclotransferase (GGCT)/AIG2-like family</fullName>
    </submittedName>
</protein>
<dbReference type="OrthoDB" id="100169at2157"/>
<keyword evidence="5" id="KW-1185">Reference proteome</keyword>
<dbReference type="InterPro" id="IPR013024">
    <property type="entry name" value="GGCT-like"/>
</dbReference>
<name>A0A285EX38_9EURY</name>
<dbReference type="Proteomes" id="UP000295404">
    <property type="component" value="Unassembled WGS sequence"/>
</dbReference>
<reference evidence="4 6" key="3">
    <citation type="submission" date="2019-03" db="EMBL/GenBank/DDBJ databases">
        <title>Subsurface microbial communities from deep shales in Ohio and West Virginia, USA.</title>
        <authorList>
            <person name="Wrighton K."/>
        </authorList>
    </citation>
    <scope>NUCLEOTIDE SEQUENCE [LARGE SCALE GENOMIC DNA]</scope>
    <source>
        <strain evidence="4 6">WG1_MB</strain>
    </source>
</reference>